<evidence type="ECO:0000256" key="1">
    <source>
        <dbReference type="ARBA" id="ARBA00001968"/>
    </source>
</evidence>
<dbReference type="OrthoDB" id="2687688at2759"/>
<feature type="non-terminal residue" evidence="4">
    <location>
        <position position="1"/>
    </location>
</feature>
<keyword evidence="5" id="KW-1185">Reference proteome</keyword>
<keyword evidence="2" id="KW-0479">Metal-binding</keyword>
<dbReference type="AlphaFoldDB" id="A0A0C9VGT9"/>
<evidence type="ECO:0000256" key="2">
    <source>
        <dbReference type="ARBA" id="ARBA00022723"/>
    </source>
</evidence>
<dbReference type="EMBL" id="KN839845">
    <property type="protein sequence ID" value="KIJ64804.1"/>
    <property type="molecule type" value="Genomic_DNA"/>
</dbReference>
<sequence>LRDEVERARVLERPAEPPMRAPQLHLLEHWAEHRPELFRKKLRVHPLIFDDILDQISDHPIFQNQSNNKQLPISIQLAIFLNRAGHYGNANSPEDIAQWAGVSVGTVINCTNRVMAAILDQHDKFIYVPPKRSEAMQRARDFAESRSCCSWRGGVFAADGSAIKLFAKPGIYGETFFDRKSNYSLNCQLVIMPHNLMIVDYGLGNPGSVHDAYAFQGTRIAKYHATLIPEGHWVWADTAYPTETWCVVPFKKPKNKGLTWKQKRYNRYV</sequence>
<comment type="cofactor">
    <cofactor evidence="1">
        <name>a divalent metal cation</name>
        <dbReference type="ChEBI" id="CHEBI:60240"/>
    </cofactor>
</comment>
<evidence type="ECO:0000313" key="4">
    <source>
        <dbReference type="EMBL" id="KIJ64804.1"/>
    </source>
</evidence>
<evidence type="ECO:0000313" key="5">
    <source>
        <dbReference type="Proteomes" id="UP000053820"/>
    </source>
</evidence>
<dbReference type="Pfam" id="PF13359">
    <property type="entry name" value="DDE_Tnp_4"/>
    <property type="match status" value="1"/>
</dbReference>
<feature type="domain" description="DDE Tnp4" evidence="3">
    <location>
        <begin position="159"/>
        <end position="267"/>
    </location>
</feature>
<gene>
    <name evidence="4" type="ORF">HYDPIDRAFT_55386</name>
</gene>
<dbReference type="Proteomes" id="UP000053820">
    <property type="component" value="Unassembled WGS sequence"/>
</dbReference>
<dbReference type="InterPro" id="IPR027806">
    <property type="entry name" value="HARBI1_dom"/>
</dbReference>
<dbReference type="HOGENOM" id="CLU_018552_1_2_1"/>
<evidence type="ECO:0000259" key="3">
    <source>
        <dbReference type="Pfam" id="PF13359"/>
    </source>
</evidence>
<proteinExistence type="predicted"/>
<dbReference type="GO" id="GO:0046872">
    <property type="term" value="F:metal ion binding"/>
    <property type="evidence" value="ECO:0007669"/>
    <property type="project" value="UniProtKB-KW"/>
</dbReference>
<protein>
    <recommendedName>
        <fullName evidence="3">DDE Tnp4 domain-containing protein</fullName>
    </recommendedName>
</protein>
<name>A0A0C9VGT9_9AGAM</name>
<reference evidence="4 5" key="1">
    <citation type="submission" date="2014-04" db="EMBL/GenBank/DDBJ databases">
        <title>Evolutionary Origins and Diversification of the Mycorrhizal Mutualists.</title>
        <authorList>
            <consortium name="DOE Joint Genome Institute"/>
            <consortium name="Mycorrhizal Genomics Consortium"/>
            <person name="Kohler A."/>
            <person name="Kuo A."/>
            <person name="Nagy L.G."/>
            <person name="Floudas D."/>
            <person name="Copeland A."/>
            <person name="Barry K.W."/>
            <person name="Cichocki N."/>
            <person name="Veneault-Fourrey C."/>
            <person name="LaButti K."/>
            <person name="Lindquist E.A."/>
            <person name="Lipzen A."/>
            <person name="Lundell T."/>
            <person name="Morin E."/>
            <person name="Murat C."/>
            <person name="Riley R."/>
            <person name="Ohm R."/>
            <person name="Sun H."/>
            <person name="Tunlid A."/>
            <person name="Henrissat B."/>
            <person name="Grigoriev I.V."/>
            <person name="Hibbett D.S."/>
            <person name="Martin F."/>
        </authorList>
    </citation>
    <scope>NUCLEOTIDE SEQUENCE [LARGE SCALE GENOMIC DNA]</scope>
    <source>
        <strain evidence="4 5">MD-312</strain>
    </source>
</reference>
<feature type="non-terminal residue" evidence="4">
    <location>
        <position position="269"/>
    </location>
</feature>
<organism evidence="4 5">
    <name type="scientific">Hydnomerulius pinastri MD-312</name>
    <dbReference type="NCBI Taxonomy" id="994086"/>
    <lineage>
        <taxon>Eukaryota</taxon>
        <taxon>Fungi</taxon>
        <taxon>Dikarya</taxon>
        <taxon>Basidiomycota</taxon>
        <taxon>Agaricomycotina</taxon>
        <taxon>Agaricomycetes</taxon>
        <taxon>Agaricomycetidae</taxon>
        <taxon>Boletales</taxon>
        <taxon>Boletales incertae sedis</taxon>
        <taxon>Leucogyrophana</taxon>
    </lineage>
</organism>
<accession>A0A0C9VGT9</accession>